<feature type="region of interest" description="Disordered" evidence="1">
    <location>
        <begin position="1"/>
        <end position="23"/>
    </location>
</feature>
<evidence type="ECO:0000313" key="2">
    <source>
        <dbReference type="EMBL" id="ARN77522.1"/>
    </source>
</evidence>
<evidence type="ECO:0000256" key="1">
    <source>
        <dbReference type="SAM" id="MobiDB-lite"/>
    </source>
</evidence>
<dbReference type="RefSeq" id="WP_085766324.1">
    <property type="nucleotide sequence ID" value="NZ_CP019344.1"/>
</dbReference>
<dbReference type="Proteomes" id="UP000193431">
    <property type="component" value="Chromosome"/>
</dbReference>
<proteinExistence type="predicted"/>
<organism evidence="2 3">
    <name type="scientific">Nonlabens spongiae</name>
    <dbReference type="NCBI Taxonomy" id="331648"/>
    <lineage>
        <taxon>Bacteria</taxon>
        <taxon>Pseudomonadati</taxon>
        <taxon>Bacteroidota</taxon>
        <taxon>Flavobacteriia</taxon>
        <taxon>Flavobacteriales</taxon>
        <taxon>Flavobacteriaceae</taxon>
        <taxon>Nonlabens</taxon>
    </lineage>
</organism>
<accession>A0A1W6MIU9</accession>
<reference evidence="2 3" key="1">
    <citation type="submission" date="2016-11" db="EMBL/GenBank/DDBJ databases">
        <title>Trade-off between light-utilization and light-protection in marine flavobacteria.</title>
        <authorList>
            <person name="Kumagai Y."/>
        </authorList>
    </citation>
    <scope>NUCLEOTIDE SEQUENCE [LARGE SCALE GENOMIC DNA]</scope>
    <source>
        <strain evidence="2 3">JCM 13191</strain>
    </source>
</reference>
<protein>
    <submittedName>
        <fullName evidence="2">Uncharacterized protein</fullName>
    </submittedName>
</protein>
<dbReference type="EMBL" id="CP019344">
    <property type="protein sequence ID" value="ARN77522.1"/>
    <property type="molecule type" value="Genomic_DNA"/>
</dbReference>
<feature type="compositionally biased region" description="Polar residues" evidence="1">
    <location>
        <begin position="8"/>
        <end position="23"/>
    </location>
</feature>
<dbReference type="AlphaFoldDB" id="A0A1W6MIU9"/>
<name>A0A1W6MIU9_9FLAO</name>
<gene>
    <name evidence="2" type="ORF">BST97_05720</name>
</gene>
<sequence length="104" mass="12409">MTSEKYETQSAVNPAQSWQSRQYGSHSNFPLLPFSGARILNLDDQSNDGNKSFNFTYPFMSFQRHRHTEVIKSGDYTYFVTISARRDDYRKLEKYLNYYLKKRE</sequence>
<keyword evidence="3" id="KW-1185">Reference proteome</keyword>
<evidence type="ECO:0000313" key="3">
    <source>
        <dbReference type="Proteomes" id="UP000193431"/>
    </source>
</evidence>